<evidence type="ECO:0000313" key="9">
    <source>
        <dbReference type="EMBL" id="KAF2759184.1"/>
    </source>
</evidence>
<evidence type="ECO:0000256" key="2">
    <source>
        <dbReference type="ARBA" id="ARBA00010741"/>
    </source>
</evidence>
<keyword evidence="6" id="KW-0804">Transcription</keyword>
<evidence type="ECO:0000256" key="5">
    <source>
        <dbReference type="ARBA" id="ARBA00023128"/>
    </source>
</evidence>
<dbReference type="PANTHER" id="PTHR28184:SF1">
    <property type="entry name" value="LARGE RIBOSOMAL SUBUNIT PROTEIN ML67"/>
    <property type="match status" value="1"/>
</dbReference>
<dbReference type="AlphaFoldDB" id="A0A6A6WAX2"/>
<dbReference type="GO" id="GO:0003697">
    <property type="term" value="F:single-stranded DNA binding"/>
    <property type="evidence" value="ECO:0007669"/>
    <property type="project" value="InterPro"/>
</dbReference>
<accession>A0A6A6WAX2</accession>
<keyword evidence="10" id="KW-1185">Reference proteome</keyword>
<sequence length="623" mass="71593">MASTTATAKLTGASTALNQELLRMLRGPRHERVLYVFENIRTKQVVYSLKRDLLASDKQEKKSLQQLTFVGKGSVAPEIREDLWKALAVVHFRDQDLCRTALHKLREYRMLREYNWRQNYANLKKLKNKQVKLLQQRLEKDQELLERGEVTEADIMQELAKQMGHPSLLDTDIEVANFRPKRHSQRYNTATKHSRHLQKWLQDRKKFLQDQKANSVADLAHVLKGIHGMDIAKQANEFLEKQIAWLKAPDAEFAQLKEWAKSEDHDHEEELKEVWETCTRLYQRGKKHPEQRTTDKRHAVRTAERRYKALLSLREARQARAEGDFARATELEEAVLRGCRHEILHREMLERRTLDLFKKVALERYNANKLVWRPETRGAVLKPIFGDPKKSVVAYDKSEGWHGSPQGAYMPRAPVNFKHWLDNLQPRPPIAPSIDQQGLAFRAFLEMLRNRDMDYSSGTGTSTLNAGIYQDTQTITKPGAITPLPDDDPAQVFIEWGDVANAEYVRDKDWPEHVSFASLDIPGQRVLRPSAMAPRPRLYEDLLAEYTQRAERAAIKARKARRWAERQAADAGAGQTPRVQKKTAAAAAAAAAPTGILGQTEVYLRAYLPFLFRGSAPARRQSL</sequence>
<dbReference type="GO" id="GO:0000150">
    <property type="term" value="F:DNA strand exchange activity"/>
    <property type="evidence" value="ECO:0007669"/>
    <property type="project" value="InterPro"/>
</dbReference>
<evidence type="ECO:0000256" key="3">
    <source>
        <dbReference type="ARBA" id="ARBA00022980"/>
    </source>
</evidence>
<protein>
    <recommendedName>
        <fullName evidence="8">Large ribosomal subunit protein mL67</fullName>
    </recommendedName>
</protein>
<dbReference type="GO" id="GO:0005739">
    <property type="term" value="C:mitochondrion"/>
    <property type="evidence" value="ECO:0007669"/>
    <property type="project" value="UniProtKB-SubCell"/>
</dbReference>
<dbReference type="PANTHER" id="PTHR28184">
    <property type="entry name" value="MITOCHONDRIAL HOMOLOGOUS RECOMBINATION PROTEIN 1"/>
    <property type="match status" value="1"/>
</dbReference>
<gene>
    <name evidence="9" type="ORF">EJ05DRAFT_510033</name>
</gene>
<proteinExistence type="inferred from homology"/>
<keyword evidence="3" id="KW-0689">Ribosomal protein</keyword>
<reference evidence="9" key="1">
    <citation type="journal article" date="2020" name="Stud. Mycol.">
        <title>101 Dothideomycetes genomes: a test case for predicting lifestyles and emergence of pathogens.</title>
        <authorList>
            <person name="Haridas S."/>
            <person name="Albert R."/>
            <person name="Binder M."/>
            <person name="Bloem J."/>
            <person name="Labutti K."/>
            <person name="Salamov A."/>
            <person name="Andreopoulos B."/>
            <person name="Baker S."/>
            <person name="Barry K."/>
            <person name="Bills G."/>
            <person name="Bluhm B."/>
            <person name="Cannon C."/>
            <person name="Castanera R."/>
            <person name="Culley D."/>
            <person name="Daum C."/>
            <person name="Ezra D."/>
            <person name="Gonzalez J."/>
            <person name="Henrissat B."/>
            <person name="Kuo A."/>
            <person name="Liang C."/>
            <person name="Lipzen A."/>
            <person name="Lutzoni F."/>
            <person name="Magnuson J."/>
            <person name="Mondo S."/>
            <person name="Nolan M."/>
            <person name="Ohm R."/>
            <person name="Pangilinan J."/>
            <person name="Park H.-J."/>
            <person name="Ramirez L."/>
            <person name="Alfaro M."/>
            <person name="Sun H."/>
            <person name="Tritt A."/>
            <person name="Yoshinaga Y."/>
            <person name="Zwiers L.-H."/>
            <person name="Turgeon B."/>
            <person name="Goodwin S."/>
            <person name="Spatafora J."/>
            <person name="Crous P."/>
            <person name="Grigoriev I."/>
        </authorList>
    </citation>
    <scope>NUCLEOTIDE SEQUENCE</scope>
    <source>
        <strain evidence="9">CBS 121739</strain>
    </source>
</reference>
<dbReference type="OrthoDB" id="5333655at2759"/>
<organism evidence="9 10">
    <name type="scientific">Pseudovirgaria hyperparasitica</name>
    <dbReference type="NCBI Taxonomy" id="470096"/>
    <lineage>
        <taxon>Eukaryota</taxon>
        <taxon>Fungi</taxon>
        <taxon>Dikarya</taxon>
        <taxon>Ascomycota</taxon>
        <taxon>Pezizomycotina</taxon>
        <taxon>Dothideomycetes</taxon>
        <taxon>Dothideomycetes incertae sedis</taxon>
        <taxon>Acrospermales</taxon>
        <taxon>Acrospermaceae</taxon>
        <taxon>Pseudovirgaria</taxon>
    </lineage>
</organism>
<dbReference type="Proteomes" id="UP000799437">
    <property type="component" value="Unassembled WGS sequence"/>
</dbReference>
<evidence type="ECO:0000256" key="7">
    <source>
        <dbReference type="ARBA" id="ARBA00023274"/>
    </source>
</evidence>
<comment type="similarity">
    <text evidence="2">Belongs to the mitochondrion-specific ribosomal protein mL67 family.</text>
</comment>
<comment type="subcellular location">
    <subcellularLocation>
        <location evidence="1">Mitochondrion</location>
    </subcellularLocation>
</comment>
<evidence type="ECO:0000256" key="6">
    <source>
        <dbReference type="ARBA" id="ARBA00023163"/>
    </source>
</evidence>
<keyword evidence="7" id="KW-0687">Ribonucleoprotein</keyword>
<evidence type="ECO:0000256" key="4">
    <source>
        <dbReference type="ARBA" id="ARBA00023015"/>
    </source>
</evidence>
<keyword evidence="4" id="KW-0805">Transcription regulation</keyword>
<dbReference type="InterPro" id="IPR024629">
    <property type="entry name" value="Ribosomal_mL67"/>
</dbReference>
<dbReference type="GO" id="GO:0003735">
    <property type="term" value="F:structural constituent of ribosome"/>
    <property type="evidence" value="ECO:0007669"/>
    <property type="project" value="TreeGrafter"/>
</dbReference>
<keyword evidence="5" id="KW-0496">Mitochondrion</keyword>
<dbReference type="GO" id="GO:1990904">
    <property type="term" value="C:ribonucleoprotein complex"/>
    <property type="evidence" value="ECO:0007669"/>
    <property type="project" value="UniProtKB-KW"/>
</dbReference>
<dbReference type="GO" id="GO:0005840">
    <property type="term" value="C:ribosome"/>
    <property type="evidence" value="ECO:0007669"/>
    <property type="project" value="UniProtKB-KW"/>
</dbReference>
<name>A0A6A6WAX2_9PEZI</name>
<dbReference type="Pfam" id="PF12829">
    <property type="entry name" value="Mhr1"/>
    <property type="match status" value="1"/>
</dbReference>
<dbReference type="EMBL" id="ML996570">
    <property type="protein sequence ID" value="KAF2759184.1"/>
    <property type="molecule type" value="Genomic_DNA"/>
</dbReference>
<evidence type="ECO:0000256" key="8">
    <source>
        <dbReference type="ARBA" id="ARBA00035185"/>
    </source>
</evidence>
<evidence type="ECO:0000313" key="10">
    <source>
        <dbReference type="Proteomes" id="UP000799437"/>
    </source>
</evidence>
<dbReference type="RefSeq" id="XP_033601635.1">
    <property type="nucleotide sequence ID" value="XM_033748145.1"/>
</dbReference>
<dbReference type="GeneID" id="54489199"/>
<evidence type="ECO:0000256" key="1">
    <source>
        <dbReference type="ARBA" id="ARBA00004173"/>
    </source>
</evidence>